<dbReference type="Gene3D" id="2.40.50.40">
    <property type="match status" value="1"/>
</dbReference>
<feature type="domain" description="Chemokine interleukin-8-like" evidence="3">
    <location>
        <begin position="36"/>
        <end position="97"/>
    </location>
</feature>
<dbReference type="GO" id="GO:0006955">
    <property type="term" value="P:immune response"/>
    <property type="evidence" value="ECO:0007669"/>
    <property type="project" value="InterPro"/>
</dbReference>
<dbReference type="Proteomes" id="UP001152803">
    <property type="component" value="Unassembled WGS sequence"/>
</dbReference>
<evidence type="ECO:0000256" key="1">
    <source>
        <dbReference type="ARBA" id="ARBA00022514"/>
    </source>
</evidence>
<dbReference type="SUPFAM" id="SSF54117">
    <property type="entry name" value="Interleukin 8-like chemokines"/>
    <property type="match status" value="1"/>
</dbReference>
<protein>
    <recommendedName>
        <fullName evidence="3">Chemokine interleukin-8-like domain-containing protein</fullName>
    </recommendedName>
</protein>
<dbReference type="InterPro" id="IPR036048">
    <property type="entry name" value="Interleukin_8-like_sf"/>
</dbReference>
<keyword evidence="5" id="KW-1185">Reference proteome</keyword>
<sequence>MVFLDPAPAARVMKFSVLFFLLLLACFCLSLAQGTYENCCLKYVRRVRQKTKNKVEDYRKQETDGGCNIPAIVFIMKPKPFCADPNKPWVKQLMKRVDKKKASG</sequence>
<evidence type="ECO:0000256" key="2">
    <source>
        <dbReference type="SAM" id="SignalP"/>
    </source>
</evidence>
<accession>A0A9Q1I325</accession>
<name>A0A9Q1I325_CONCO</name>
<dbReference type="PANTHER" id="PTHR12015:SF186">
    <property type="entry name" value="C-C MOTIF CHEMOKINE 21-LIKE-RELATED"/>
    <property type="match status" value="1"/>
</dbReference>
<proteinExistence type="predicted"/>
<feature type="chain" id="PRO_5040439718" description="Chemokine interleukin-8-like domain-containing protein" evidence="2">
    <location>
        <begin position="33"/>
        <end position="104"/>
    </location>
</feature>
<dbReference type="CDD" id="cd00169">
    <property type="entry name" value="Chemokine"/>
    <property type="match status" value="1"/>
</dbReference>
<dbReference type="GO" id="GO:0005615">
    <property type="term" value="C:extracellular space"/>
    <property type="evidence" value="ECO:0007669"/>
    <property type="project" value="UniProtKB-KW"/>
</dbReference>
<feature type="signal peptide" evidence="2">
    <location>
        <begin position="1"/>
        <end position="32"/>
    </location>
</feature>
<dbReference type="SMART" id="SM00199">
    <property type="entry name" value="SCY"/>
    <property type="match status" value="1"/>
</dbReference>
<evidence type="ECO:0000313" key="4">
    <source>
        <dbReference type="EMBL" id="KAJ8278631.1"/>
    </source>
</evidence>
<evidence type="ECO:0000313" key="5">
    <source>
        <dbReference type="Proteomes" id="UP001152803"/>
    </source>
</evidence>
<keyword evidence="1" id="KW-0202">Cytokine</keyword>
<dbReference type="PANTHER" id="PTHR12015">
    <property type="entry name" value="SMALL INDUCIBLE CYTOKINE A"/>
    <property type="match status" value="1"/>
</dbReference>
<keyword evidence="2" id="KW-0732">Signal</keyword>
<dbReference type="GO" id="GO:0008009">
    <property type="term" value="F:chemokine activity"/>
    <property type="evidence" value="ECO:0007669"/>
    <property type="project" value="InterPro"/>
</dbReference>
<dbReference type="OrthoDB" id="9930747at2759"/>
<gene>
    <name evidence="4" type="ORF">COCON_G00056970</name>
</gene>
<comment type="caution">
    <text evidence="4">The sequence shown here is derived from an EMBL/GenBank/DDBJ whole genome shotgun (WGS) entry which is preliminary data.</text>
</comment>
<organism evidence="4 5">
    <name type="scientific">Conger conger</name>
    <name type="common">Conger eel</name>
    <name type="synonym">Muraena conger</name>
    <dbReference type="NCBI Taxonomy" id="82655"/>
    <lineage>
        <taxon>Eukaryota</taxon>
        <taxon>Metazoa</taxon>
        <taxon>Chordata</taxon>
        <taxon>Craniata</taxon>
        <taxon>Vertebrata</taxon>
        <taxon>Euteleostomi</taxon>
        <taxon>Actinopterygii</taxon>
        <taxon>Neopterygii</taxon>
        <taxon>Teleostei</taxon>
        <taxon>Anguilliformes</taxon>
        <taxon>Congridae</taxon>
        <taxon>Conger</taxon>
    </lineage>
</organism>
<dbReference type="InterPro" id="IPR039809">
    <property type="entry name" value="Chemokine_b/g/d"/>
</dbReference>
<dbReference type="AlphaFoldDB" id="A0A9Q1I325"/>
<reference evidence="4" key="1">
    <citation type="journal article" date="2023" name="Science">
        <title>Genome structures resolve the early diversification of teleost fishes.</title>
        <authorList>
            <person name="Parey E."/>
            <person name="Louis A."/>
            <person name="Montfort J."/>
            <person name="Bouchez O."/>
            <person name="Roques C."/>
            <person name="Iampietro C."/>
            <person name="Lluch J."/>
            <person name="Castinel A."/>
            <person name="Donnadieu C."/>
            <person name="Desvignes T."/>
            <person name="Floi Bucao C."/>
            <person name="Jouanno E."/>
            <person name="Wen M."/>
            <person name="Mejri S."/>
            <person name="Dirks R."/>
            <person name="Jansen H."/>
            <person name="Henkel C."/>
            <person name="Chen W.J."/>
            <person name="Zahm M."/>
            <person name="Cabau C."/>
            <person name="Klopp C."/>
            <person name="Thompson A.W."/>
            <person name="Robinson-Rechavi M."/>
            <person name="Braasch I."/>
            <person name="Lecointre G."/>
            <person name="Bobe J."/>
            <person name="Postlethwait J.H."/>
            <person name="Berthelot C."/>
            <person name="Roest Crollius H."/>
            <person name="Guiguen Y."/>
        </authorList>
    </citation>
    <scope>NUCLEOTIDE SEQUENCE</scope>
    <source>
        <strain evidence="4">Concon-B</strain>
    </source>
</reference>
<dbReference type="InterPro" id="IPR001811">
    <property type="entry name" value="Chemokine_IL8-like_dom"/>
</dbReference>
<dbReference type="EMBL" id="JAFJMO010000004">
    <property type="protein sequence ID" value="KAJ8278631.1"/>
    <property type="molecule type" value="Genomic_DNA"/>
</dbReference>
<dbReference type="Pfam" id="PF00048">
    <property type="entry name" value="IL8"/>
    <property type="match status" value="1"/>
</dbReference>
<evidence type="ECO:0000259" key="3">
    <source>
        <dbReference type="SMART" id="SM00199"/>
    </source>
</evidence>